<organism evidence="2">
    <name type="scientific">Tanacetum cinerariifolium</name>
    <name type="common">Dalmatian daisy</name>
    <name type="synonym">Chrysanthemum cinerariifolium</name>
    <dbReference type="NCBI Taxonomy" id="118510"/>
    <lineage>
        <taxon>Eukaryota</taxon>
        <taxon>Viridiplantae</taxon>
        <taxon>Streptophyta</taxon>
        <taxon>Embryophyta</taxon>
        <taxon>Tracheophyta</taxon>
        <taxon>Spermatophyta</taxon>
        <taxon>Magnoliopsida</taxon>
        <taxon>eudicotyledons</taxon>
        <taxon>Gunneridae</taxon>
        <taxon>Pentapetalae</taxon>
        <taxon>asterids</taxon>
        <taxon>campanulids</taxon>
        <taxon>Asterales</taxon>
        <taxon>Asteraceae</taxon>
        <taxon>Asteroideae</taxon>
        <taxon>Anthemideae</taxon>
        <taxon>Anthemidinae</taxon>
        <taxon>Tanacetum</taxon>
    </lineage>
</organism>
<name>A0A699X4M4_TANCI</name>
<reference evidence="2" key="1">
    <citation type="journal article" date="2019" name="Sci. Rep.">
        <title>Draft genome of Tanacetum cinerariifolium, the natural source of mosquito coil.</title>
        <authorList>
            <person name="Yamashiro T."/>
            <person name="Shiraishi A."/>
            <person name="Satake H."/>
            <person name="Nakayama K."/>
        </authorList>
    </citation>
    <scope>NUCLEOTIDE SEQUENCE</scope>
</reference>
<feature type="region of interest" description="Disordered" evidence="1">
    <location>
        <begin position="60"/>
        <end position="87"/>
    </location>
</feature>
<feature type="region of interest" description="Disordered" evidence="1">
    <location>
        <begin position="1"/>
        <end position="26"/>
    </location>
</feature>
<gene>
    <name evidence="2" type="ORF">Tci_923573</name>
</gene>
<protein>
    <submittedName>
        <fullName evidence="2">Uncharacterized protein</fullName>
    </submittedName>
</protein>
<feature type="non-terminal residue" evidence="2">
    <location>
        <position position="1"/>
    </location>
</feature>
<comment type="caution">
    <text evidence="2">The sequence shown here is derived from an EMBL/GenBank/DDBJ whole genome shotgun (WGS) entry which is preliminary data.</text>
</comment>
<evidence type="ECO:0000313" key="2">
    <source>
        <dbReference type="EMBL" id="GFD51604.1"/>
    </source>
</evidence>
<sequence length="99" mass="10585">LAQHLGVFGGVQRQEHRPEAGRKRGLGLHNAHFGARHLGRIAAQEVVHSVAFIELAQGGQHAGGVGGEEKNIGRHRPHARHRDVGDVVDGVRRAGVLGH</sequence>
<dbReference type="EMBL" id="BKCJ011772179">
    <property type="protein sequence ID" value="GFD51604.1"/>
    <property type="molecule type" value="Genomic_DNA"/>
</dbReference>
<accession>A0A699X4M4</accession>
<feature type="compositionally biased region" description="Basic and acidic residues" evidence="1">
    <location>
        <begin position="13"/>
        <end position="22"/>
    </location>
</feature>
<evidence type="ECO:0000256" key="1">
    <source>
        <dbReference type="SAM" id="MobiDB-lite"/>
    </source>
</evidence>
<dbReference type="AlphaFoldDB" id="A0A699X4M4"/>
<proteinExistence type="predicted"/>